<keyword evidence="1" id="KW-0812">Transmembrane</keyword>
<dbReference type="EMBL" id="OOGT01000162">
    <property type="protein sequence ID" value="SPL71687.1"/>
    <property type="molecule type" value="Genomic_DNA"/>
</dbReference>
<keyword evidence="3" id="KW-1185">Reference proteome</keyword>
<sequence length="131" mass="15351">MDINQQMQKPLFIINISLTILWIYQGLVPKILFKAADEQRFWHFFHIEESIMYPMINVMGTAEIIFGLLFLYLGKFKFLHYLNILGMLGFSILVLIVYPQYYAYAFNPFVMNVSMAILSLVALRLIKIKAC</sequence>
<protein>
    <recommendedName>
        <fullName evidence="4">DoxX-like family protein</fullName>
    </recommendedName>
</protein>
<dbReference type="InParanoid" id="A0A2U3N1Y0"/>
<dbReference type="Pfam" id="PF13781">
    <property type="entry name" value="DoxX_3"/>
    <property type="match status" value="1"/>
</dbReference>
<dbReference type="InterPro" id="IPR025695">
    <property type="entry name" value="DoxX-like"/>
</dbReference>
<feature type="transmembrane region" description="Helical" evidence="1">
    <location>
        <begin position="78"/>
        <end position="98"/>
    </location>
</feature>
<organism evidence="2 3">
    <name type="scientific">Acinetobacter stercoris</name>
    <dbReference type="NCBI Taxonomy" id="2126983"/>
    <lineage>
        <taxon>Bacteria</taxon>
        <taxon>Pseudomonadati</taxon>
        <taxon>Pseudomonadota</taxon>
        <taxon>Gammaproteobacteria</taxon>
        <taxon>Moraxellales</taxon>
        <taxon>Moraxellaceae</taxon>
        <taxon>Acinetobacter</taxon>
    </lineage>
</organism>
<accession>A0A2U3N1Y0</accession>
<keyword evidence="1" id="KW-0472">Membrane</keyword>
<gene>
    <name evidence="2" type="ORF">KPC_2865</name>
</gene>
<reference evidence="3" key="1">
    <citation type="submission" date="2018-03" db="EMBL/GenBank/DDBJ databases">
        <authorList>
            <person name="Blom J."/>
        </authorList>
    </citation>
    <scope>NUCLEOTIDE SEQUENCE [LARGE SCALE GENOMIC DNA]</scope>
    <source>
        <strain evidence="3">KPC-SM-21</strain>
    </source>
</reference>
<name>A0A2U3N1Y0_9GAMM</name>
<feature type="transmembrane region" description="Helical" evidence="1">
    <location>
        <begin position="12"/>
        <end position="31"/>
    </location>
</feature>
<feature type="transmembrane region" description="Helical" evidence="1">
    <location>
        <begin position="51"/>
        <end position="71"/>
    </location>
</feature>
<dbReference type="Proteomes" id="UP000245974">
    <property type="component" value="Unassembled WGS sequence"/>
</dbReference>
<evidence type="ECO:0008006" key="4">
    <source>
        <dbReference type="Google" id="ProtNLM"/>
    </source>
</evidence>
<evidence type="ECO:0000313" key="2">
    <source>
        <dbReference type="EMBL" id="SPL71687.1"/>
    </source>
</evidence>
<dbReference type="AlphaFoldDB" id="A0A2U3N1Y0"/>
<evidence type="ECO:0000256" key="1">
    <source>
        <dbReference type="SAM" id="Phobius"/>
    </source>
</evidence>
<evidence type="ECO:0000313" key="3">
    <source>
        <dbReference type="Proteomes" id="UP000245974"/>
    </source>
</evidence>
<dbReference type="RefSeq" id="WP_228212276.1">
    <property type="nucleotide sequence ID" value="NZ_OOGT01000162.1"/>
</dbReference>
<keyword evidence="1" id="KW-1133">Transmembrane helix</keyword>
<feature type="transmembrane region" description="Helical" evidence="1">
    <location>
        <begin position="104"/>
        <end position="126"/>
    </location>
</feature>
<proteinExistence type="predicted"/>